<name>A0A316IBR3_9GAMM</name>
<keyword evidence="1" id="KW-1133">Transmembrane helix</keyword>
<dbReference type="EMBL" id="QGHC01000006">
    <property type="protein sequence ID" value="PWK87795.1"/>
    <property type="molecule type" value="Genomic_DNA"/>
</dbReference>
<proteinExistence type="predicted"/>
<feature type="transmembrane region" description="Helical" evidence="1">
    <location>
        <begin position="61"/>
        <end position="85"/>
    </location>
</feature>
<sequence length="161" mass="17091">MQAAYLLLACALAALGAGYYRALAPPARSAAPLLLFVAAGLALAVTALARTDVPERPSNLAGYVHGVAASASFLCATCAMLLQSWRLRGDPRWRGRFALGLAWAGACFAGMWLQVLWRAPLRGLEQKLLILLIAGWLAWAADGLRRCVGRPDCQTSNRGAA</sequence>
<dbReference type="AlphaFoldDB" id="A0A316IBR3"/>
<gene>
    <name evidence="2" type="ORF">C7456_106288</name>
</gene>
<reference evidence="2 3" key="1">
    <citation type="submission" date="2018-05" db="EMBL/GenBank/DDBJ databases">
        <title>Genomic Encyclopedia of Type Strains, Phase IV (KMG-IV): sequencing the most valuable type-strain genomes for metagenomic binning, comparative biology and taxonomic classification.</title>
        <authorList>
            <person name="Goeker M."/>
        </authorList>
    </citation>
    <scope>NUCLEOTIDE SEQUENCE [LARGE SCALE GENOMIC DNA]</scope>
    <source>
        <strain evidence="2 3">DSM 14263</strain>
    </source>
</reference>
<evidence type="ECO:0000313" key="3">
    <source>
        <dbReference type="Proteomes" id="UP000245812"/>
    </source>
</evidence>
<evidence type="ECO:0000256" key="1">
    <source>
        <dbReference type="SAM" id="Phobius"/>
    </source>
</evidence>
<evidence type="ECO:0000313" key="2">
    <source>
        <dbReference type="EMBL" id="PWK87795.1"/>
    </source>
</evidence>
<organism evidence="2 3">
    <name type="scientific">Fulvimonas soli</name>
    <dbReference type="NCBI Taxonomy" id="155197"/>
    <lineage>
        <taxon>Bacteria</taxon>
        <taxon>Pseudomonadati</taxon>
        <taxon>Pseudomonadota</taxon>
        <taxon>Gammaproteobacteria</taxon>
        <taxon>Lysobacterales</taxon>
        <taxon>Rhodanobacteraceae</taxon>
        <taxon>Fulvimonas</taxon>
    </lineage>
</organism>
<dbReference type="InterPro" id="IPR009339">
    <property type="entry name" value="DUF998"/>
</dbReference>
<dbReference type="RefSeq" id="WP_245889826.1">
    <property type="nucleotide sequence ID" value="NZ_QGHC01000006.1"/>
</dbReference>
<feature type="transmembrane region" description="Helical" evidence="1">
    <location>
        <begin position="32"/>
        <end position="49"/>
    </location>
</feature>
<feature type="transmembrane region" description="Helical" evidence="1">
    <location>
        <begin position="97"/>
        <end position="116"/>
    </location>
</feature>
<dbReference type="Proteomes" id="UP000245812">
    <property type="component" value="Unassembled WGS sequence"/>
</dbReference>
<keyword evidence="3" id="KW-1185">Reference proteome</keyword>
<dbReference type="Pfam" id="PF06197">
    <property type="entry name" value="DUF998"/>
    <property type="match status" value="1"/>
</dbReference>
<keyword evidence="1" id="KW-0472">Membrane</keyword>
<keyword evidence="1" id="KW-0812">Transmembrane</keyword>
<accession>A0A316IBR3</accession>
<protein>
    <submittedName>
        <fullName evidence="2">Uncharacterized protein DUF998</fullName>
    </submittedName>
</protein>
<comment type="caution">
    <text evidence="2">The sequence shown here is derived from an EMBL/GenBank/DDBJ whole genome shotgun (WGS) entry which is preliminary data.</text>
</comment>